<comment type="caution">
    <text evidence="1">The sequence shown here is derived from an EMBL/GenBank/DDBJ whole genome shotgun (WGS) entry which is preliminary data.</text>
</comment>
<reference evidence="1 2" key="1">
    <citation type="submission" date="2018-03" db="EMBL/GenBank/DDBJ databases">
        <title>Whole genome sequencing of Histamine producing bacteria.</title>
        <authorList>
            <person name="Butler K."/>
        </authorList>
    </citation>
    <scope>NUCLEOTIDE SEQUENCE [LARGE SCALE GENOMIC DNA]</scope>
    <source>
        <strain evidence="1 2">JCM 13586</strain>
    </source>
</reference>
<protein>
    <submittedName>
        <fullName evidence="1">Uncharacterized protein</fullName>
    </submittedName>
</protein>
<gene>
    <name evidence="1" type="ORF">C9I99_26765</name>
</gene>
<keyword evidence="2" id="KW-1185">Reference proteome</keyword>
<dbReference type="Proteomes" id="UP000241222">
    <property type="component" value="Unassembled WGS sequence"/>
</dbReference>
<name>A0A2T3IHE7_9GAMM</name>
<accession>A0A2T3IHE7</accession>
<dbReference type="OrthoDB" id="5817494at2"/>
<proteinExistence type="predicted"/>
<evidence type="ECO:0000313" key="2">
    <source>
        <dbReference type="Proteomes" id="UP000241222"/>
    </source>
</evidence>
<organism evidence="1 2">
    <name type="scientific">Photobacterium lutimaris</name>
    <dbReference type="NCBI Taxonomy" id="388278"/>
    <lineage>
        <taxon>Bacteria</taxon>
        <taxon>Pseudomonadati</taxon>
        <taxon>Pseudomonadota</taxon>
        <taxon>Gammaproteobacteria</taxon>
        <taxon>Vibrionales</taxon>
        <taxon>Vibrionaceae</taxon>
        <taxon>Photobacterium</taxon>
    </lineage>
</organism>
<dbReference type="EMBL" id="PYMH01000031">
    <property type="protein sequence ID" value="PSU27068.1"/>
    <property type="molecule type" value="Genomic_DNA"/>
</dbReference>
<dbReference type="AlphaFoldDB" id="A0A2T3IHE7"/>
<sequence>MTNSTCPAIVNMTFDKESQDAINTINEMNQTVKEGWVAIVIGQLALIFGGLAVKTQGPSTFIEKSFAFKTVSSDISQTSYSIYSANWEYFFKSLSSLDKYASNQISTIAGLQMIRSKISPKERLFWKAVHYGCKIK</sequence>
<evidence type="ECO:0000313" key="1">
    <source>
        <dbReference type="EMBL" id="PSU27068.1"/>
    </source>
</evidence>
<dbReference type="RefSeq" id="WP_107351883.1">
    <property type="nucleotide sequence ID" value="NZ_PYMH01000031.1"/>
</dbReference>